<evidence type="ECO:0000313" key="1">
    <source>
        <dbReference type="EMBL" id="GER92705.1"/>
    </source>
</evidence>
<protein>
    <submittedName>
        <fullName evidence="1">Uncharacterized protein</fullName>
    </submittedName>
</protein>
<gene>
    <name evidence="1" type="ORF">A45J_0425</name>
</gene>
<dbReference type="EMBL" id="BLAB01000001">
    <property type="protein sequence ID" value="GER92705.1"/>
    <property type="molecule type" value="Genomic_DNA"/>
</dbReference>
<reference evidence="1" key="1">
    <citation type="submission" date="2019-10" db="EMBL/GenBank/DDBJ databases">
        <title>Metagenomic sequencing of thiosulfate-disproportionating enrichment culture.</title>
        <authorList>
            <person name="Umezawa K."/>
            <person name="Kojima H."/>
            <person name="Fukui M."/>
        </authorList>
    </citation>
    <scope>NUCLEOTIDE SEQUENCE</scope>
    <source>
        <strain evidence="1">45J</strain>
    </source>
</reference>
<dbReference type="Gene3D" id="3.40.210.20">
    <property type="entry name" value="MvaI/BcnI restriction endonuclease, catalytic domain"/>
    <property type="match status" value="1"/>
</dbReference>
<comment type="caution">
    <text evidence="1">The sequence shown here is derived from an EMBL/GenBank/DDBJ whole genome shotgun (WGS) entry which is preliminary data.</text>
</comment>
<accession>A0A5J4KXL6</accession>
<name>A0A5J4KXL6_9ZZZZ</name>
<dbReference type="AlphaFoldDB" id="A0A5J4KXL6"/>
<organism evidence="1">
    <name type="scientific">hot springs metagenome</name>
    <dbReference type="NCBI Taxonomy" id="433727"/>
    <lineage>
        <taxon>unclassified sequences</taxon>
        <taxon>metagenomes</taxon>
        <taxon>ecological metagenomes</taxon>
    </lineage>
</organism>
<sequence length="47" mass="5245">MSLQEITRRLRELKSRGFIPALRGGSTGVGYTFEHRTPHNTGLKFAG</sequence>
<proteinExistence type="predicted"/>
<dbReference type="InterPro" id="IPR043004">
    <property type="entry name" value="MvaI_BcnI_cat"/>
</dbReference>